<keyword evidence="5" id="KW-1185">Reference proteome</keyword>
<name>A0A4R7ZDR5_9ACTN</name>
<organism evidence="4 5">
    <name type="scientific">Kribbella kalugense</name>
    <dbReference type="NCBI Taxonomy" id="2512221"/>
    <lineage>
        <taxon>Bacteria</taxon>
        <taxon>Bacillati</taxon>
        <taxon>Actinomycetota</taxon>
        <taxon>Actinomycetes</taxon>
        <taxon>Propionibacteriales</taxon>
        <taxon>Kribbellaceae</taxon>
        <taxon>Kribbella</taxon>
    </lineage>
</organism>
<accession>A0A4R7ZDR5</accession>
<gene>
    <name evidence="4" type="ORF">EV650_6667</name>
</gene>
<dbReference type="AlphaFoldDB" id="A0A4R7ZDR5"/>
<dbReference type="Pfam" id="PF02469">
    <property type="entry name" value="Fasciclin"/>
    <property type="match status" value="1"/>
</dbReference>
<evidence type="ECO:0000256" key="2">
    <source>
        <dbReference type="SAM" id="MobiDB-lite"/>
    </source>
</evidence>
<feature type="compositionally biased region" description="Low complexity" evidence="2">
    <location>
        <begin position="51"/>
        <end position="73"/>
    </location>
</feature>
<reference evidence="4 5" key="1">
    <citation type="submission" date="2019-03" db="EMBL/GenBank/DDBJ databases">
        <title>Genomic Encyclopedia of Type Strains, Phase III (KMG-III): the genomes of soil and plant-associated and newly described type strains.</title>
        <authorList>
            <person name="Whitman W."/>
        </authorList>
    </citation>
    <scope>NUCLEOTIDE SEQUENCE [LARGE SCALE GENOMIC DNA]</scope>
    <source>
        <strain evidence="4 5">VKM Ac-2570</strain>
    </source>
</reference>
<dbReference type="Proteomes" id="UP000295447">
    <property type="component" value="Unassembled WGS sequence"/>
</dbReference>
<proteinExistence type="predicted"/>
<sequence>MRDVNGEPQRSRHPIRKEIVMSRKIVHASLAATALALVLATAACGSDDTKASSSPSTSTSSSAPAETPSTSASMDDAAAGLVGPGCAGYAKANPSGAGSIDGMAAAPLATAASGNPLLKTLVAAVSGKLNPKVDLVSTLNGGEFTVFAPVDTAFAKVPAATVNTLKTNAPLLTKILTYHVVSGQLDPTSVVGKHPTVEKQDLTVTGSGDTMKVNGANIICGGVKTANATVYLIDSVLMPPAA</sequence>
<dbReference type="GO" id="GO:0050839">
    <property type="term" value="F:cell adhesion molecule binding"/>
    <property type="evidence" value="ECO:0007669"/>
    <property type="project" value="TreeGrafter"/>
</dbReference>
<dbReference type="GO" id="GO:0030198">
    <property type="term" value="P:extracellular matrix organization"/>
    <property type="evidence" value="ECO:0007669"/>
    <property type="project" value="TreeGrafter"/>
</dbReference>
<dbReference type="PROSITE" id="PS50213">
    <property type="entry name" value="FAS1"/>
    <property type="match status" value="1"/>
</dbReference>
<comment type="caution">
    <text evidence="4">The sequence shown here is derived from an EMBL/GenBank/DDBJ whole genome shotgun (WGS) entry which is preliminary data.</text>
</comment>
<evidence type="ECO:0000259" key="3">
    <source>
        <dbReference type="PROSITE" id="PS50213"/>
    </source>
</evidence>
<dbReference type="InterPro" id="IPR000782">
    <property type="entry name" value="FAS1_domain"/>
</dbReference>
<dbReference type="GO" id="GO:0005615">
    <property type="term" value="C:extracellular space"/>
    <property type="evidence" value="ECO:0007669"/>
    <property type="project" value="TreeGrafter"/>
</dbReference>
<dbReference type="GO" id="GO:0031012">
    <property type="term" value="C:extracellular matrix"/>
    <property type="evidence" value="ECO:0007669"/>
    <property type="project" value="TreeGrafter"/>
</dbReference>
<dbReference type="PANTHER" id="PTHR10900">
    <property type="entry name" value="PERIOSTIN-RELATED"/>
    <property type="match status" value="1"/>
</dbReference>
<evidence type="ECO:0000256" key="1">
    <source>
        <dbReference type="ARBA" id="ARBA00022729"/>
    </source>
</evidence>
<dbReference type="PANTHER" id="PTHR10900:SF77">
    <property type="entry name" value="FI19380P1"/>
    <property type="match status" value="1"/>
</dbReference>
<protein>
    <submittedName>
        <fullName evidence="4">Putative surface protein with fasciclin (FAS1) repeats</fullName>
    </submittedName>
</protein>
<dbReference type="InterPro" id="IPR036378">
    <property type="entry name" value="FAS1_dom_sf"/>
</dbReference>
<dbReference type="Gene3D" id="2.30.180.10">
    <property type="entry name" value="FAS1 domain"/>
    <property type="match status" value="1"/>
</dbReference>
<feature type="domain" description="FAS1" evidence="3">
    <location>
        <begin position="105"/>
        <end position="237"/>
    </location>
</feature>
<dbReference type="SUPFAM" id="SSF82153">
    <property type="entry name" value="FAS1 domain"/>
    <property type="match status" value="1"/>
</dbReference>
<feature type="region of interest" description="Disordered" evidence="2">
    <location>
        <begin position="46"/>
        <end position="76"/>
    </location>
</feature>
<evidence type="ECO:0000313" key="5">
    <source>
        <dbReference type="Proteomes" id="UP000295447"/>
    </source>
</evidence>
<dbReference type="InterPro" id="IPR050904">
    <property type="entry name" value="Adhesion/Biosynth-related"/>
</dbReference>
<dbReference type="EMBL" id="SODF01000003">
    <property type="protein sequence ID" value="TDW15185.1"/>
    <property type="molecule type" value="Genomic_DNA"/>
</dbReference>
<evidence type="ECO:0000313" key="4">
    <source>
        <dbReference type="EMBL" id="TDW15185.1"/>
    </source>
</evidence>
<keyword evidence="1" id="KW-0732">Signal</keyword>
<dbReference type="SMART" id="SM00554">
    <property type="entry name" value="FAS1"/>
    <property type="match status" value="1"/>
</dbReference>
<dbReference type="FunFam" id="2.30.180.10:FF:000019">
    <property type="entry name" value="Cell surface lipoprotein"/>
    <property type="match status" value="1"/>
</dbReference>
<dbReference type="GO" id="GO:0007155">
    <property type="term" value="P:cell adhesion"/>
    <property type="evidence" value="ECO:0007669"/>
    <property type="project" value="TreeGrafter"/>
</dbReference>